<keyword evidence="2 5" id="KW-0812">Transmembrane</keyword>
<feature type="transmembrane region" description="Helical" evidence="5">
    <location>
        <begin position="115"/>
        <end position="134"/>
    </location>
</feature>
<evidence type="ECO:0000256" key="4">
    <source>
        <dbReference type="ARBA" id="ARBA00023136"/>
    </source>
</evidence>
<dbReference type="InterPro" id="IPR019427">
    <property type="entry name" value="7TM_GPCR_serpentine_rcpt_Srw"/>
</dbReference>
<dbReference type="GO" id="GO:0008528">
    <property type="term" value="F:G protein-coupled peptide receptor activity"/>
    <property type="evidence" value="ECO:0007669"/>
    <property type="project" value="InterPro"/>
</dbReference>
<evidence type="ECO:0000256" key="3">
    <source>
        <dbReference type="ARBA" id="ARBA00022989"/>
    </source>
</evidence>
<name>A0AAV4CFM5_9GAST</name>
<keyword evidence="8" id="KW-1185">Reference proteome</keyword>
<feature type="domain" description="G-protein coupled receptors family 1 profile" evidence="6">
    <location>
        <begin position="1"/>
        <end position="131"/>
    </location>
</feature>
<dbReference type="Gene3D" id="1.20.1070.10">
    <property type="entry name" value="Rhodopsin 7-helix transmembrane proteins"/>
    <property type="match status" value="1"/>
</dbReference>
<dbReference type="InterPro" id="IPR017452">
    <property type="entry name" value="GPCR_Rhodpsn_7TM"/>
</dbReference>
<sequence length="149" mass="17438">MRLETPLRYILSRALFAYYGTILHFTALIVVWICTLFLVLGLKRKAVTRKETFKNSTIKEDKQRDLRVIKTVFLLAVTFLACSIPALITLLVPQFEPEFESTRALARINRVSHMISNLMMQVNSCTNFFIFLYMGSKFRQTFLTLFRKQ</sequence>
<dbReference type="SUPFAM" id="SSF81321">
    <property type="entry name" value="Family A G protein-coupled receptor-like"/>
    <property type="match status" value="1"/>
</dbReference>
<dbReference type="EMBL" id="BLXT01006176">
    <property type="protein sequence ID" value="GFO29579.1"/>
    <property type="molecule type" value="Genomic_DNA"/>
</dbReference>
<accession>A0AAV4CFM5</accession>
<evidence type="ECO:0000256" key="2">
    <source>
        <dbReference type="ARBA" id="ARBA00022692"/>
    </source>
</evidence>
<dbReference type="Pfam" id="PF10324">
    <property type="entry name" value="7TM_GPCR_Srw"/>
    <property type="match status" value="1"/>
</dbReference>
<comment type="subcellular location">
    <subcellularLocation>
        <location evidence="1">Membrane</location>
    </subcellularLocation>
</comment>
<dbReference type="Proteomes" id="UP000735302">
    <property type="component" value="Unassembled WGS sequence"/>
</dbReference>
<evidence type="ECO:0000259" key="6">
    <source>
        <dbReference type="PROSITE" id="PS50262"/>
    </source>
</evidence>
<dbReference type="PROSITE" id="PS50262">
    <property type="entry name" value="G_PROTEIN_RECEP_F1_2"/>
    <property type="match status" value="1"/>
</dbReference>
<reference evidence="7 8" key="1">
    <citation type="journal article" date="2021" name="Elife">
        <title>Chloroplast acquisition without the gene transfer in kleptoplastic sea slugs, Plakobranchus ocellatus.</title>
        <authorList>
            <person name="Maeda T."/>
            <person name="Takahashi S."/>
            <person name="Yoshida T."/>
            <person name="Shimamura S."/>
            <person name="Takaki Y."/>
            <person name="Nagai Y."/>
            <person name="Toyoda A."/>
            <person name="Suzuki Y."/>
            <person name="Arimoto A."/>
            <person name="Ishii H."/>
            <person name="Satoh N."/>
            <person name="Nishiyama T."/>
            <person name="Hasebe M."/>
            <person name="Maruyama T."/>
            <person name="Minagawa J."/>
            <person name="Obokata J."/>
            <person name="Shigenobu S."/>
        </authorList>
    </citation>
    <scope>NUCLEOTIDE SEQUENCE [LARGE SCALE GENOMIC DNA]</scope>
</reference>
<keyword evidence="4 5" id="KW-0472">Membrane</keyword>
<evidence type="ECO:0000256" key="5">
    <source>
        <dbReference type="SAM" id="Phobius"/>
    </source>
</evidence>
<keyword evidence="7" id="KW-0675">Receptor</keyword>
<proteinExistence type="predicted"/>
<dbReference type="GO" id="GO:0016020">
    <property type="term" value="C:membrane"/>
    <property type="evidence" value="ECO:0007669"/>
    <property type="project" value="UniProtKB-SubCell"/>
</dbReference>
<feature type="transmembrane region" description="Helical" evidence="5">
    <location>
        <begin position="72"/>
        <end position="95"/>
    </location>
</feature>
<evidence type="ECO:0000256" key="1">
    <source>
        <dbReference type="ARBA" id="ARBA00004370"/>
    </source>
</evidence>
<evidence type="ECO:0000313" key="7">
    <source>
        <dbReference type="EMBL" id="GFO29579.1"/>
    </source>
</evidence>
<dbReference type="AlphaFoldDB" id="A0AAV4CFM5"/>
<gene>
    <name evidence="7" type="ORF">PoB_005608400</name>
</gene>
<protein>
    <submittedName>
        <fullName evidence="7">Chemosensory receptor a</fullName>
    </submittedName>
</protein>
<keyword evidence="3 5" id="KW-1133">Transmembrane helix</keyword>
<comment type="caution">
    <text evidence="7">The sequence shown here is derived from an EMBL/GenBank/DDBJ whole genome shotgun (WGS) entry which is preliminary data.</text>
</comment>
<evidence type="ECO:0000313" key="8">
    <source>
        <dbReference type="Proteomes" id="UP000735302"/>
    </source>
</evidence>
<dbReference type="PANTHER" id="PTHR22751">
    <property type="entry name" value="G-PROTEIN COUPLED RECEPTOR-RELATED"/>
    <property type="match status" value="1"/>
</dbReference>
<feature type="transmembrane region" description="Helical" evidence="5">
    <location>
        <begin position="16"/>
        <end position="40"/>
    </location>
</feature>
<organism evidence="7 8">
    <name type="scientific">Plakobranchus ocellatus</name>
    <dbReference type="NCBI Taxonomy" id="259542"/>
    <lineage>
        <taxon>Eukaryota</taxon>
        <taxon>Metazoa</taxon>
        <taxon>Spiralia</taxon>
        <taxon>Lophotrochozoa</taxon>
        <taxon>Mollusca</taxon>
        <taxon>Gastropoda</taxon>
        <taxon>Heterobranchia</taxon>
        <taxon>Euthyneura</taxon>
        <taxon>Panpulmonata</taxon>
        <taxon>Sacoglossa</taxon>
        <taxon>Placobranchoidea</taxon>
        <taxon>Plakobranchidae</taxon>
        <taxon>Plakobranchus</taxon>
    </lineage>
</organism>